<dbReference type="SMART" id="SM00028">
    <property type="entry name" value="TPR"/>
    <property type="match status" value="5"/>
</dbReference>
<keyword evidence="2" id="KW-0802">TPR repeat</keyword>
<dbReference type="PANTHER" id="PTHR44858">
    <property type="entry name" value="TETRATRICOPEPTIDE REPEAT PROTEIN 6"/>
    <property type="match status" value="1"/>
</dbReference>
<evidence type="ECO:0000256" key="1">
    <source>
        <dbReference type="ARBA" id="ARBA00022737"/>
    </source>
</evidence>
<name>A0A381QMM8_9ZZZZ</name>
<gene>
    <name evidence="4" type="ORF">METZ01_LOCUS33480</name>
</gene>
<dbReference type="Gene3D" id="1.25.40.10">
    <property type="entry name" value="Tetratricopeptide repeat domain"/>
    <property type="match status" value="2"/>
</dbReference>
<dbReference type="Pfam" id="PF13181">
    <property type="entry name" value="TPR_8"/>
    <property type="match status" value="1"/>
</dbReference>
<feature type="transmembrane region" description="Helical" evidence="3">
    <location>
        <begin position="6"/>
        <end position="24"/>
    </location>
</feature>
<dbReference type="PANTHER" id="PTHR44858:SF1">
    <property type="entry name" value="UDP-N-ACETYLGLUCOSAMINE--PEPTIDE N-ACETYLGLUCOSAMINYLTRANSFERASE SPINDLY-RELATED"/>
    <property type="match status" value="1"/>
</dbReference>
<protein>
    <submittedName>
        <fullName evidence="4">Uncharacterized protein</fullName>
    </submittedName>
</protein>
<dbReference type="PROSITE" id="PS50005">
    <property type="entry name" value="TPR"/>
    <property type="match status" value="3"/>
</dbReference>
<dbReference type="EMBL" id="UINC01001435">
    <property type="protein sequence ID" value="SUZ80626.1"/>
    <property type="molecule type" value="Genomic_DNA"/>
</dbReference>
<evidence type="ECO:0000256" key="2">
    <source>
        <dbReference type="ARBA" id="ARBA00022803"/>
    </source>
</evidence>
<accession>A0A381QMM8</accession>
<dbReference type="Pfam" id="PF13432">
    <property type="entry name" value="TPR_16"/>
    <property type="match status" value="1"/>
</dbReference>
<keyword evidence="3" id="KW-0812">Transmembrane</keyword>
<keyword evidence="3" id="KW-1133">Transmembrane helix</keyword>
<dbReference type="InterPro" id="IPR011990">
    <property type="entry name" value="TPR-like_helical_dom_sf"/>
</dbReference>
<keyword evidence="3" id="KW-0472">Membrane</keyword>
<dbReference type="InterPro" id="IPR050498">
    <property type="entry name" value="Ycf3"/>
</dbReference>
<dbReference type="SUPFAM" id="SSF48452">
    <property type="entry name" value="TPR-like"/>
    <property type="match status" value="1"/>
</dbReference>
<dbReference type="AlphaFoldDB" id="A0A381QMM8"/>
<evidence type="ECO:0000313" key="4">
    <source>
        <dbReference type="EMBL" id="SUZ80626.1"/>
    </source>
</evidence>
<dbReference type="Pfam" id="PF12895">
    <property type="entry name" value="ANAPC3"/>
    <property type="match status" value="1"/>
</dbReference>
<reference evidence="4" key="1">
    <citation type="submission" date="2018-05" db="EMBL/GenBank/DDBJ databases">
        <authorList>
            <person name="Lanie J.A."/>
            <person name="Ng W.-L."/>
            <person name="Kazmierczak K.M."/>
            <person name="Andrzejewski T.M."/>
            <person name="Davidsen T.M."/>
            <person name="Wayne K.J."/>
            <person name="Tettelin H."/>
            <person name="Glass J.I."/>
            <person name="Rusch D."/>
            <person name="Podicherti R."/>
            <person name="Tsui H.-C.T."/>
            <person name="Winkler M.E."/>
        </authorList>
    </citation>
    <scope>NUCLEOTIDE SEQUENCE</scope>
</reference>
<dbReference type="PROSITE" id="PS51257">
    <property type="entry name" value="PROKAR_LIPOPROTEIN"/>
    <property type="match status" value="1"/>
</dbReference>
<evidence type="ECO:0000256" key="3">
    <source>
        <dbReference type="SAM" id="Phobius"/>
    </source>
</evidence>
<proteinExistence type="predicted"/>
<organism evidence="4">
    <name type="scientific">marine metagenome</name>
    <dbReference type="NCBI Taxonomy" id="408172"/>
    <lineage>
        <taxon>unclassified sequences</taxon>
        <taxon>metagenomes</taxon>
        <taxon>ecological metagenomes</taxon>
    </lineage>
</organism>
<dbReference type="InterPro" id="IPR019734">
    <property type="entry name" value="TPR_rpt"/>
</dbReference>
<sequence length="343" mass="38958">MKLQLTVYFTYIFIVYAGIVAYSCQSDSRPNKNTGSGNSFDNRRSPLMLDLIRAEEMFAAGEPRHALELIDELASKQPQWADLYLLKGNILTTVSQNGRARSAYEKLVKIDPDYLSAWFKLGNNAYKNKQYRQAINFYNQELTGKQANVLQSKDKQITMLQIGRCYMHLGEADSALIIYKKCIKIDSLYSEVMGDLARLYTDNGEYKTAIAFANKAVALDKKNIDYQYSLGTVYLKTNQYMQAVTYLQEVADQRPFYEGVYYNLGQAFIRSGNNIIGSQYLLKADSIQTLYSNLENLKLTTDKNPDNQRQWLELAKAYDSVGMKAAAGQARLAAQFTSTLKIK</sequence>
<keyword evidence="1" id="KW-0677">Repeat</keyword>